<evidence type="ECO:0000256" key="8">
    <source>
        <dbReference type="HAMAP-Rule" id="MF_00917"/>
    </source>
</evidence>
<evidence type="ECO:0000256" key="3">
    <source>
        <dbReference type="ARBA" id="ARBA00022723"/>
    </source>
</evidence>
<evidence type="ECO:0000256" key="7">
    <source>
        <dbReference type="ARBA" id="ARBA00023239"/>
    </source>
</evidence>
<gene>
    <name evidence="8" type="primary">queE</name>
    <name evidence="10" type="ORF">SAMN05216495_11442</name>
</gene>
<evidence type="ECO:0000313" key="10">
    <source>
        <dbReference type="EMBL" id="SDX15157.1"/>
    </source>
</evidence>
<dbReference type="InterPro" id="IPR013785">
    <property type="entry name" value="Aldolase_TIM"/>
</dbReference>
<comment type="similarity">
    <text evidence="8">Belongs to the radical SAM superfamily. 7-carboxy-7-deazaguanine synthase family.</text>
</comment>
<comment type="subunit">
    <text evidence="8">Homodimer.</text>
</comment>
<dbReference type="CDD" id="cd01335">
    <property type="entry name" value="Radical_SAM"/>
    <property type="match status" value="1"/>
</dbReference>
<dbReference type="Pfam" id="PF04055">
    <property type="entry name" value="Radical_SAM"/>
    <property type="match status" value="1"/>
</dbReference>
<dbReference type="Proteomes" id="UP000182379">
    <property type="component" value="Unassembled WGS sequence"/>
</dbReference>
<feature type="binding site" evidence="8">
    <location>
        <position position="76"/>
    </location>
    <ligand>
        <name>substrate</name>
    </ligand>
</feature>
<keyword evidence="6 8" id="KW-0411">Iron-sulfur</keyword>
<dbReference type="GO" id="GO:0016840">
    <property type="term" value="F:carbon-nitrogen lyase activity"/>
    <property type="evidence" value="ECO:0007669"/>
    <property type="project" value="UniProtKB-UniRule"/>
</dbReference>
<keyword evidence="5 8" id="KW-0408">Iron</keyword>
<feature type="binding site" evidence="8">
    <location>
        <position position="41"/>
    </location>
    <ligand>
        <name>[4Fe-4S] cluster</name>
        <dbReference type="ChEBI" id="CHEBI:49883"/>
        <note>4Fe-4S-S-AdoMet</note>
    </ligand>
</feature>
<dbReference type="GO" id="GO:0000287">
    <property type="term" value="F:magnesium ion binding"/>
    <property type="evidence" value="ECO:0007669"/>
    <property type="project" value="UniProtKB-UniRule"/>
</dbReference>
<feature type="binding site" evidence="8">
    <location>
        <begin position="15"/>
        <end position="17"/>
    </location>
    <ligand>
        <name>substrate</name>
    </ligand>
</feature>
<sequence>MKTETFPVVELFDSIEGEGKRTGAMAVFVRFAGCNLRCSYCDTGYALEPADAREHLTEEDLMGRIRRYPWKKVTLTGGEPLLQPLDSLCRTLSREGYEVNIETNGAVPLLEERPRGLFYTMDVKSPSSGMRGRMRMENLTRLTGEDVVKFVVGSREDLEDMDRVLREYTLRSQVYVSPVYGAIEPRELVEFVREHKLAQVRVQVQLHKIIWDPEMRGV</sequence>
<evidence type="ECO:0000256" key="4">
    <source>
        <dbReference type="ARBA" id="ARBA00022842"/>
    </source>
</evidence>
<comment type="function">
    <text evidence="8">Catalyzes the complex heterocyclic radical-mediated conversion of 6-carboxy-5,6,7,8-tetrahydropterin (CPH4) to 7-carboxy-7-deazaguanine (CDG), a step common to the biosynthetic pathways of all 7-deazapurine-containing compounds.</text>
</comment>
<dbReference type="PROSITE" id="PS51918">
    <property type="entry name" value="RADICAL_SAM"/>
    <property type="match status" value="1"/>
</dbReference>
<evidence type="ECO:0000256" key="5">
    <source>
        <dbReference type="ARBA" id="ARBA00023004"/>
    </source>
</evidence>
<dbReference type="RefSeq" id="WP_074707323.1">
    <property type="nucleotide sequence ID" value="NZ_CALAKB010000017.1"/>
</dbReference>
<accession>A0A1H2ZCV1</accession>
<feature type="binding site" evidence="8">
    <location>
        <position position="30"/>
    </location>
    <ligand>
        <name>substrate</name>
    </ligand>
</feature>
<evidence type="ECO:0000256" key="6">
    <source>
        <dbReference type="ARBA" id="ARBA00023014"/>
    </source>
</evidence>
<dbReference type="SUPFAM" id="SSF102114">
    <property type="entry name" value="Radical SAM enzymes"/>
    <property type="match status" value="1"/>
</dbReference>
<keyword evidence="8" id="KW-0671">Queuosine biosynthesis</keyword>
<dbReference type="GO" id="GO:0051539">
    <property type="term" value="F:4 iron, 4 sulfur cluster binding"/>
    <property type="evidence" value="ECO:0007669"/>
    <property type="project" value="UniProtKB-UniRule"/>
</dbReference>
<dbReference type="PANTHER" id="PTHR42836:SF1">
    <property type="entry name" value="7-CARBOXY-7-DEAZAGUANINE SYNTHASE"/>
    <property type="match status" value="1"/>
</dbReference>
<dbReference type="InterPro" id="IPR007197">
    <property type="entry name" value="rSAM"/>
</dbReference>
<dbReference type="NCBIfam" id="TIGR03963">
    <property type="entry name" value="rSAM_QueE_Clost"/>
    <property type="match status" value="1"/>
</dbReference>
<keyword evidence="7 8" id="KW-0456">Lyase</keyword>
<dbReference type="HAMAP" id="MF_00917">
    <property type="entry name" value="QueE"/>
    <property type="match status" value="1"/>
</dbReference>
<dbReference type="EMBL" id="FNOP01000014">
    <property type="protein sequence ID" value="SDX15157.1"/>
    <property type="molecule type" value="Genomic_DNA"/>
</dbReference>
<reference evidence="10 11" key="1">
    <citation type="submission" date="2016-10" db="EMBL/GenBank/DDBJ databases">
        <authorList>
            <person name="Varghese N."/>
            <person name="Submissions S."/>
        </authorList>
    </citation>
    <scope>NUCLEOTIDE SEQUENCE [LARGE SCALE GENOMIC DNA]</scope>
    <source>
        <strain evidence="10 11">WCC6</strain>
    </source>
</reference>
<feature type="domain" description="Radical SAM core" evidence="9">
    <location>
        <begin position="21"/>
        <end position="213"/>
    </location>
</feature>
<evidence type="ECO:0000256" key="1">
    <source>
        <dbReference type="ARBA" id="ARBA00022485"/>
    </source>
</evidence>
<dbReference type="GO" id="GO:0008616">
    <property type="term" value="P:tRNA queuosine(34) biosynthetic process"/>
    <property type="evidence" value="ECO:0007669"/>
    <property type="project" value="UniProtKB-UniRule"/>
</dbReference>
<feature type="binding site" evidence="8">
    <location>
        <position position="43"/>
    </location>
    <ligand>
        <name>Mg(2+)</name>
        <dbReference type="ChEBI" id="CHEBI:18420"/>
    </ligand>
</feature>
<dbReference type="InterPro" id="IPR058240">
    <property type="entry name" value="rSAM_sf"/>
</dbReference>
<dbReference type="Gene3D" id="3.20.20.70">
    <property type="entry name" value="Aldolase class I"/>
    <property type="match status" value="1"/>
</dbReference>
<feature type="binding site" evidence="8">
    <location>
        <position position="78"/>
    </location>
    <ligand>
        <name>S-adenosyl-L-methionine</name>
        <dbReference type="ChEBI" id="CHEBI:59789"/>
    </ligand>
</feature>
<dbReference type="AlphaFoldDB" id="A0A1H2ZCV1"/>
<feature type="binding site" evidence="8">
    <location>
        <position position="34"/>
    </location>
    <ligand>
        <name>[4Fe-4S] cluster</name>
        <dbReference type="ChEBI" id="CHEBI:49883"/>
        <note>4Fe-4S-S-AdoMet</note>
    </ligand>
</feature>
<organism evidence="10 11">
    <name type="scientific">Acidaminococcus fermentans</name>
    <dbReference type="NCBI Taxonomy" id="905"/>
    <lineage>
        <taxon>Bacteria</taxon>
        <taxon>Bacillati</taxon>
        <taxon>Bacillota</taxon>
        <taxon>Negativicutes</taxon>
        <taxon>Acidaminococcales</taxon>
        <taxon>Acidaminococcaceae</taxon>
        <taxon>Acidaminococcus</taxon>
    </lineage>
</organism>
<evidence type="ECO:0000256" key="2">
    <source>
        <dbReference type="ARBA" id="ARBA00022691"/>
    </source>
</evidence>
<name>A0A1H2ZCV1_ACIFE</name>
<feature type="binding site" evidence="8">
    <location>
        <begin position="40"/>
        <end position="42"/>
    </location>
    <ligand>
        <name>S-adenosyl-L-methionine</name>
        <dbReference type="ChEBI" id="CHEBI:59789"/>
    </ligand>
</feature>
<dbReference type="PANTHER" id="PTHR42836">
    <property type="entry name" value="7-CARBOXY-7-DEAZAGUANINE SYNTHASE"/>
    <property type="match status" value="1"/>
</dbReference>
<dbReference type="InterPro" id="IPR024924">
    <property type="entry name" value="7-CO-7-deazaguanine_synth-like"/>
</dbReference>
<comment type="caution">
    <text evidence="10">The sequence shown here is derived from an EMBL/GenBank/DDBJ whole genome shotgun (WGS) entry which is preliminary data.</text>
</comment>
<keyword evidence="4 8" id="KW-0460">Magnesium</keyword>
<comment type="cofactor">
    <cofactor evidence="8">
        <name>S-adenosyl-L-methionine</name>
        <dbReference type="ChEBI" id="CHEBI:59789"/>
    </cofactor>
    <text evidence="8">Binds 1 S-adenosyl-L-methionine per subunit.</text>
</comment>
<comment type="caution">
    <text evidence="8">Lacks conserved residue(s) required for the propagation of feature annotation.</text>
</comment>
<evidence type="ECO:0000259" key="9">
    <source>
        <dbReference type="PROSITE" id="PS51918"/>
    </source>
</evidence>
<comment type="catalytic activity">
    <reaction evidence="8">
        <text>6-carboxy-5,6,7,8-tetrahydropterin + H(+) = 7-carboxy-7-carbaguanine + NH4(+)</text>
        <dbReference type="Rhea" id="RHEA:27974"/>
        <dbReference type="ChEBI" id="CHEBI:15378"/>
        <dbReference type="ChEBI" id="CHEBI:28938"/>
        <dbReference type="ChEBI" id="CHEBI:61032"/>
        <dbReference type="ChEBI" id="CHEBI:61036"/>
        <dbReference type="EC" id="4.3.99.3"/>
    </reaction>
</comment>
<dbReference type="GO" id="GO:1904047">
    <property type="term" value="F:S-adenosyl-L-methionine binding"/>
    <property type="evidence" value="ECO:0007669"/>
    <property type="project" value="UniProtKB-UniRule"/>
</dbReference>
<dbReference type="SFLD" id="SFLDS00029">
    <property type="entry name" value="Radical_SAM"/>
    <property type="match status" value="1"/>
</dbReference>
<dbReference type="InterPro" id="IPR023868">
    <property type="entry name" value="7-CO-7-deazaGua_synth_put_Clo"/>
</dbReference>
<dbReference type="PIRSF" id="PIRSF000370">
    <property type="entry name" value="QueE"/>
    <property type="match status" value="1"/>
</dbReference>
<comment type="cofactor">
    <cofactor evidence="8">
        <name>Mg(2+)</name>
        <dbReference type="ChEBI" id="CHEBI:18420"/>
    </cofactor>
</comment>
<comment type="pathway">
    <text evidence="8">Purine metabolism; 7-cyano-7-deazaguanine biosynthesis.</text>
</comment>
<keyword evidence="2 8" id="KW-0949">S-adenosyl-L-methionine</keyword>
<keyword evidence="3 8" id="KW-0479">Metal-binding</keyword>
<protein>
    <recommendedName>
        <fullName evidence="8">7-carboxy-7-deazaguanine synthase</fullName>
        <shortName evidence="8">CDG synthase</shortName>
        <ecNumber evidence="8">4.3.99.3</ecNumber>
    </recommendedName>
    <alternativeName>
        <fullName evidence="8">Queuosine biosynthesis protein QueE</fullName>
    </alternativeName>
</protein>
<proteinExistence type="inferred from homology"/>
<dbReference type="UniPathway" id="UPA00391"/>
<comment type="cofactor">
    <cofactor evidence="8">
        <name>[4Fe-4S] cluster</name>
        <dbReference type="ChEBI" id="CHEBI:49883"/>
    </cofactor>
    <text evidence="8">Binds 1 [4Fe-4S] cluster. The cluster is coordinated with 3 cysteines and an exchangeable S-adenosyl-L-methionine.</text>
</comment>
<evidence type="ECO:0000313" key="11">
    <source>
        <dbReference type="Proteomes" id="UP000182379"/>
    </source>
</evidence>
<feature type="binding site" evidence="8">
    <location>
        <position position="38"/>
    </location>
    <ligand>
        <name>[4Fe-4S] cluster</name>
        <dbReference type="ChEBI" id="CHEBI:49883"/>
        <note>4Fe-4S-S-AdoMet</note>
    </ligand>
</feature>
<dbReference type="EC" id="4.3.99.3" evidence="8"/>
<keyword evidence="1 8" id="KW-0004">4Fe-4S</keyword>